<dbReference type="GO" id="GO:0006487">
    <property type="term" value="P:protein N-linked glycosylation"/>
    <property type="evidence" value="ECO:0007669"/>
    <property type="project" value="TreeGrafter"/>
</dbReference>
<dbReference type="GO" id="GO:0006047">
    <property type="term" value="P:UDP-N-acetylglucosamine metabolic process"/>
    <property type="evidence" value="ECO:0007669"/>
    <property type="project" value="TreeGrafter"/>
</dbReference>
<comment type="subunit">
    <text evidence="10">Homodimer.</text>
</comment>
<feature type="initiator methionine" description="Removed" evidence="10">
    <location>
        <position position="1"/>
    </location>
</feature>
<comment type="function">
    <text evidence="10">Catalyzes the first step in hexosamine metabolism, converting fructose-6P into glucosamine-6P using glutamine as a nitrogen source.</text>
</comment>
<comment type="subcellular location">
    <subcellularLocation>
        <location evidence="2 10">Cytoplasm</location>
    </subcellularLocation>
</comment>
<dbReference type="Pfam" id="PF13522">
    <property type="entry name" value="GATase_6"/>
    <property type="match status" value="1"/>
</dbReference>
<feature type="active site" description="Nucleophile; for GATase activity" evidence="10">
    <location>
        <position position="2"/>
    </location>
</feature>
<dbReference type="InterPro" id="IPR001347">
    <property type="entry name" value="SIS_dom"/>
</dbReference>
<evidence type="ECO:0000256" key="9">
    <source>
        <dbReference type="ARBA" id="ARBA00022962"/>
    </source>
</evidence>
<dbReference type="InterPro" id="IPR035490">
    <property type="entry name" value="GlmS/FrlB_SIS"/>
</dbReference>
<dbReference type="PANTHER" id="PTHR10937:SF0">
    <property type="entry name" value="GLUTAMINE--FRUCTOSE-6-PHOSPHATE TRANSAMINASE (ISOMERIZING)"/>
    <property type="match status" value="1"/>
</dbReference>
<evidence type="ECO:0000256" key="8">
    <source>
        <dbReference type="ARBA" id="ARBA00022737"/>
    </source>
</evidence>
<dbReference type="PROSITE" id="PS51464">
    <property type="entry name" value="SIS"/>
    <property type="match status" value="2"/>
</dbReference>
<dbReference type="InterPro" id="IPR029055">
    <property type="entry name" value="Ntn_hydrolases_N"/>
</dbReference>
<evidence type="ECO:0000256" key="5">
    <source>
        <dbReference type="ARBA" id="ARBA00022490"/>
    </source>
</evidence>
<evidence type="ECO:0000256" key="4">
    <source>
        <dbReference type="ARBA" id="ARBA00016090"/>
    </source>
</evidence>
<dbReference type="HAMAP" id="MF_00164">
    <property type="entry name" value="GlmS"/>
    <property type="match status" value="1"/>
</dbReference>
<sequence length="592" mass="65608">MCGIIGYVGDNPAIFVLLQGLERLEYRGYDSAGVALIEDEKLFVEKKVGKIRELVRSLWGKPLKGTVGIGHTRWATHGEPCEINAHPHTDMKGQFAVVHNGIIENYLELKQELTKQGVEFRSQTDTEVIAHLIALNYKGDLLEAVLSVLPKLKGAYAFVVLSSLEPYRIVGVRHGNPLVVGLGDGENFIASDIPALLPFTKKVIPLSDGEVADLRKDSVDIYDFEGNRVVKEVIEVPWDIISAEKGGFKHFMLKEIFEQPRTTADTIKGFISREYTLPVSLNEFRRVLITACGTSYHAGLVAKYWIEKYAKVPVEVVYASELRYSDNPINEKDLVLAISQSGETADTRFSALAAKEKGAFLVSVVNVVGSALDRESDYTLYTHAGPEIGVAATKTFTAQLAALYCLAVSQSPEREQLMAKLLSVTSLMEEILSRAEDIRKIALSYSSAKNMLYLGRYLSYPIALEGALKLKEISYIHAEGYPAGEMKHGPIALIDEKMPVFVIAPRDRTYEKILSNVEEVLARKGNVIAIGFEGDEHLRQKAKDVISIPHVEEDLSPFLTVIPTQLFAYYIADFLGLDVDQPRNLAKTVTVE</sequence>
<dbReference type="GO" id="GO:0005975">
    <property type="term" value="P:carbohydrate metabolic process"/>
    <property type="evidence" value="ECO:0007669"/>
    <property type="project" value="UniProtKB-UniRule"/>
</dbReference>
<feature type="domain" description="SIS" evidence="12">
    <location>
        <begin position="277"/>
        <end position="416"/>
    </location>
</feature>
<feature type="domain" description="Glutamine amidotransferase type-2" evidence="11">
    <location>
        <begin position="2"/>
        <end position="217"/>
    </location>
</feature>
<dbReference type="InterPro" id="IPR017932">
    <property type="entry name" value="GATase_2_dom"/>
</dbReference>
<comment type="catalytic activity">
    <reaction evidence="1 10">
        <text>D-fructose 6-phosphate + L-glutamine = D-glucosamine 6-phosphate + L-glutamate</text>
        <dbReference type="Rhea" id="RHEA:13237"/>
        <dbReference type="ChEBI" id="CHEBI:29985"/>
        <dbReference type="ChEBI" id="CHEBI:58359"/>
        <dbReference type="ChEBI" id="CHEBI:58725"/>
        <dbReference type="ChEBI" id="CHEBI:61527"/>
        <dbReference type="EC" id="2.6.1.16"/>
    </reaction>
</comment>
<dbReference type="PROSITE" id="PS51278">
    <property type="entry name" value="GATASE_TYPE_2"/>
    <property type="match status" value="1"/>
</dbReference>
<dbReference type="CDD" id="cd00714">
    <property type="entry name" value="GFAT"/>
    <property type="match status" value="1"/>
</dbReference>
<evidence type="ECO:0000256" key="2">
    <source>
        <dbReference type="ARBA" id="ARBA00004496"/>
    </source>
</evidence>
<keyword evidence="7 10" id="KW-0808">Transferase</keyword>
<keyword evidence="8" id="KW-0677">Repeat</keyword>
<dbReference type="STRING" id="381751.SAMN05444391_0729"/>
<dbReference type="RefSeq" id="WP_079653873.1">
    <property type="nucleotide sequence ID" value="NZ_LT670846.1"/>
</dbReference>
<reference evidence="13 14" key="1">
    <citation type="submission" date="2016-11" db="EMBL/GenBank/DDBJ databases">
        <authorList>
            <person name="Jaros S."/>
            <person name="Januszkiewicz K."/>
            <person name="Wedrychowicz H."/>
        </authorList>
    </citation>
    <scope>NUCLEOTIDE SEQUENCE [LARGE SCALE GENOMIC DNA]</scope>
    <source>
        <strain evidence="13 14">DSM 19557</strain>
    </source>
</reference>
<gene>
    <name evidence="10" type="primary">glmS</name>
    <name evidence="13" type="ORF">SAMN05444391_0729</name>
</gene>
<evidence type="ECO:0000313" key="14">
    <source>
        <dbReference type="Proteomes" id="UP000189810"/>
    </source>
</evidence>
<dbReference type="Pfam" id="PF01380">
    <property type="entry name" value="SIS"/>
    <property type="match status" value="2"/>
</dbReference>
<dbReference type="InterPro" id="IPR035466">
    <property type="entry name" value="GlmS/AgaS_SIS"/>
</dbReference>
<feature type="active site" description="For Fru-6P isomerization activity" evidence="10">
    <location>
        <position position="587"/>
    </location>
</feature>
<dbReference type="EC" id="2.6.1.16" evidence="3 10"/>
<dbReference type="EMBL" id="LT670846">
    <property type="protein sequence ID" value="SHK34512.1"/>
    <property type="molecule type" value="Genomic_DNA"/>
</dbReference>
<dbReference type="GO" id="GO:0097367">
    <property type="term" value="F:carbohydrate derivative binding"/>
    <property type="evidence" value="ECO:0007669"/>
    <property type="project" value="InterPro"/>
</dbReference>
<accession>A0A1M6RPV1</accession>
<evidence type="ECO:0000256" key="3">
    <source>
        <dbReference type="ARBA" id="ARBA00012916"/>
    </source>
</evidence>
<keyword evidence="14" id="KW-1185">Reference proteome</keyword>
<dbReference type="InterPro" id="IPR005855">
    <property type="entry name" value="GFAT"/>
</dbReference>
<dbReference type="GO" id="GO:0006002">
    <property type="term" value="P:fructose 6-phosphate metabolic process"/>
    <property type="evidence" value="ECO:0007669"/>
    <property type="project" value="TreeGrafter"/>
</dbReference>
<dbReference type="CDD" id="cd05009">
    <property type="entry name" value="SIS_GlmS_GlmD_2"/>
    <property type="match status" value="1"/>
</dbReference>
<dbReference type="NCBIfam" id="TIGR01135">
    <property type="entry name" value="glmS"/>
    <property type="match status" value="1"/>
</dbReference>
<dbReference type="SUPFAM" id="SSF53697">
    <property type="entry name" value="SIS domain"/>
    <property type="match status" value="1"/>
</dbReference>
<dbReference type="InterPro" id="IPR046348">
    <property type="entry name" value="SIS_dom_sf"/>
</dbReference>
<dbReference type="FunFam" id="3.60.20.10:FF:000006">
    <property type="entry name" value="Glutamine--fructose-6-phosphate aminotransferase [isomerizing]"/>
    <property type="match status" value="1"/>
</dbReference>
<dbReference type="Proteomes" id="UP000189810">
    <property type="component" value="Chromosome I"/>
</dbReference>
<dbReference type="SUPFAM" id="SSF56235">
    <property type="entry name" value="N-terminal nucleophile aminohydrolases (Ntn hydrolases)"/>
    <property type="match status" value="1"/>
</dbReference>
<keyword evidence="6 10" id="KW-0032">Aminotransferase</keyword>
<dbReference type="Gene3D" id="3.40.50.10490">
    <property type="entry name" value="Glucose-6-phosphate isomerase like protein, domain 1"/>
    <property type="match status" value="2"/>
</dbReference>
<evidence type="ECO:0000259" key="11">
    <source>
        <dbReference type="PROSITE" id="PS51278"/>
    </source>
</evidence>
<keyword evidence="9" id="KW-0315">Glutamine amidotransferase</keyword>
<dbReference type="NCBIfam" id="NF001484">
    <property type="entry name" value="PRK00331.1"/>
    <property type="match status" value="1"/>
</dbReference>
<evidence type="ECO:0000259" key="12">
    <source>
        <dbReference type="PROSITE" id="PS51464"/>
    </source>
</evidence>
<evidence type="ECO:0000256" key="1">
    <source>
        <dbReference type="ARBA" id="ARBA00001031"/>
    </source>
</evidence>
<organism evidence="13 14">
    <name type="scientific">Thermocrinis minervae</name>
    <dbReference type="NCBI Taxonomy" id="381751"/>
    <lineage>
        <taxon>Bacteria</taxon>
        <taxon>Pseudomonadati</taxon>
        <taxon>Aquificota</taxon>
        <taxon>Aquificia</taxon>
        <taxon>Aquificales</taxon>
        <taxon>Aquificaceae</taxon>
        <taxon>Thermocrinis</taxon>
    </lineage>
</organism>
<name>A0A1M6RPV1_9AQUI</name>
<dbReference type="AlphaFoldDB" id="A0A1M6RPV1"/>
<dbReference type="Gene3D" id="3.60.20.10">
    <property type="entry name" value="Glutamine Phosphoribosylpyrophosphate, subunit 1, domain 1"/>
    <property type="match status" value="1"/>
</dbReference>
<evidence type="ECO:0000313" key="13">
    <source>
        <dbReference type="EMBL" id="SHK34512.1"/>
    </source>
</evidence>
<protein>
    <recommendedName>
        <fullName evidence="4 10">Glutamine--fructose-6-phosphate aminotransferase [isomerizing]</fullName>
        <ecNumber evidence="3 10">2.6.1.16</ecNumber>
    </recommendedName>
    <alternativeName>
        <fullName evidence="10">D-fructose-6-phosphate amidotransferase</fullName>
    </alternativeName>
    <alternativeName>
        <fullName evidence="10">GFAT</fullName>
    </alternativeName>
    <alternativeName>
        <fullName evidence="10">Glucosamine-6-phosphate synthase</fullName>
    </alternativeName>
    <alternativeName>
        <fullName evidence="10">Hexosephosphate aminotransferase</fullName>
    </alternativeName>
    <alternativeName>
        <fullName evidence="10">L-glutamine--D-fructose-6-phosphate amidotransferase</fullName>
    </alternativeName>
</protein>
<dbReference type="CDD" id="cd05008">
    <property type="entry name" value="SIS_GlmS_GlmD_1"/>
    <property type="match status" value="1"/>
</dbReference>
<dbReference type="PANTHER" id="PTHR10937">
    <property type="entry name" value="GLUCOSAMINE--FRUCTOSE-6-PHOSPHATE AMINOTRANSFERASE, ISOMERIZING"/>
    <property type="match status" value="1"/>
</dbReference>
<dbReference type="FunFam" id="3.40.50.10490:FF:000001">
    <property type="entry name" value="Glutamine--fructose-6-phosphate aminotransferase [isomerizing]"/>
    <property type="match status" value="1"/>
</dbReference>
<feature type="domain" description="SIS" evidence="12">
    <location>
        <begin position="441"/>
        <end position="582"/>
    </location>
</feature>
<evidence type="ECO:0000256" key="6">
    <source>
        <dbReference type="ARBA" id="ARBA00022576"/>
    </source>
</evidence>
<dbReference type="InterPro" id="IPR047084">
    <property type="entry name" value="GFAT_N"/>
</dbReference>
<evidence type="ECO:0000256" key="7">
    <source>
        <dbReference type="ARBA" id="ARBA00022679"/>
    </source>
</evidence>
<dbReference type="GO" id="GO:0005829">
    <property type="term" value="C:cytosol"/>
    <property type="evidence" value="ECO:0007669"/>
    <property type="project" value="TreeGrafter"/>
</dbReference>
<evidence type="ECO:0000256" key="10">
    <source>
        <dbReference type="HAMAP-Rule" id="MF_00164"/>
    </source>
</evidence>
<proteinExistence type="inferred from homology"/>
<keyword evidence="5 10" id="KW-0963">Cytoplasm</keyword>
<dbReference type="OrthoDB" id="106547at2"/>
<dbReference type="GO" id="GO:0004360">
    <property type="term" value="F:glutamine-fructose-6-phosphate transaminase (isomerizing) activity"/>
    <property type="evidence" value="ECO:0007669"/>
    <property type="project" value="UniProtKB-UniRule"/>
</dbReference>